<feature type="domain" description="Methyltransferase type 11" evidence="2">
    <location>
        <begin position="76"/>
        <end position="164"/>
    </location>
</feature>
<dbReference type="InterPro" id="IPR029063">
    <property type="entry name" value="SAM-dependent_MTases_sf"/>
</dbReference>
<dbReference type="GO" id="GO:0008757">
    <property type="term" value="F:S-adenosylmethionine-dependent methyltransferase activity"/>
    <property type="evidence" value="ECO:0007669"/>
    <property type="project" value="InterPro"/>
</dbReference>
<evidence type="ECO:0000259" key="2">
    <source>
        <dbReference type="Pfam" id="PF08241"/>
    </source>
</evidence>
<dbReference type="PANTHER" id="PTHR43861:SF6">
    <property type="entry name" value="METHYLTRANSFERASE TYPE 11"/>
    <property type="match status" value="1"/>
</dbReference>
<reference evidence="3" key="1">
    <citation type="submission" date="2020-05" db="EMBL/GenBank/DDBJ databases">
        <authorList>
            <person name="Chiriac C."/>
            <person name="Salcher M."/>
            <person name="Ghai R."/>
            <person name="Kavagutti S V."/>
        </authorList>
    </citation>
    <scope>NUCLEOTIDE SEQUENCE</scope>
</reference>
<dbReference type="AlphaFoldDB" id="A0A6J6YVE7"/>
<dbReference type="EMBL" id="CAFAAY010000023">
    <property type="protein sequence ID" value="CAB4812273.1"/>
    <property type="molecule type" value="Genomic_DNA"/>
</dbReference>
<dbReference type="PANTHER" id="PTHR43861">
    <property type="entry name" value="TRANS-ACONITATE 2-METHYLTRANSFERASE-RELATED"/>
    <property type="match status" value="1"/>
</dbReference>
<accession>A0A6J6YVE7</accession>
<keyword evidence="1" id="KW-0472">Membrane</keyword>
<proteinExistence type="predicted"/>
<dbReference type="SUPFAM" id="SSF53335">
    <property type="entry name" value="S-adenosyl-L-methionine-dependent methyltransferases"/>
    <property type="match status" value="1"/>
</dbReference>
<dbReference type="Pfam" id="PF08241">
    <property type="entry name" value="Methyltransf_11"/>
    <property type="match status" value="1"/>
</dbReference>
<dbReference type="InterPro" id="IPR013216">
    <property type="entry name" value="Methyltransf_11"/>
</dbReference>
<keyword evidence="1" id="KW-1133">Transmembrane helix</keyword>
<keyword evidence="1" id="KW-0812">Transmembrane</keyword>
<sequence length="279" mass="31711">MKQEFDRLISLGWQLPPQNDEGLYFYEVIDENLISFPSSSYDAEAVNGEASGFWAIERANAIARILKPFNVKILWEIGAGNGNVAIPLKDMGIQVIPVEPLHSGATTLAQNGFPTFLATLESLNLPENSIDAVGTFDVLEHLEFPEELLQEINRILKVGGIFICSVPSYQWLFSDFDVSIGHFRRYSRKSLKKLIHSSHFSVSYIHSLFGFLVLPAFLLRRIPFLLGRKRNFVTVHKSNGSRFRLLSKFHIVFKYMVKLEKSLKIRFGLSLIAISKKVY</sequence>
<gene>
    <name evidence="3" type="ORF">UFOPK3124_00485</name>
</gene>
<dbReference type="CDD" id="cd02440">
    <property type="entry name" value="AdoMet_MTases"/>
    <property type="match status" value="1"/>
</dbReference>
<dbReference type="Gene3D" id="3.40.50.150">
    <property type="entry name" value="Vaccinia Virus protein VP39"/>
    <property type="match status" value="1"/>
</dbReference>
<feature type="transmembrane region" description="Helical" evidence="1">
    <location>
        <begin position="200"/>
        <end position="219"/>
    </location>
</feature>
<organism evidence="3">
    <name type="scientific">freshwater metagenome</name>
    <dbReference type="NCBI Taxonomy" id="449393"/>
    <lineage>
        <taxon>unclassified sequences</taxon>
        <taxon>metagenomes</taxon>
        <taxon>ecological metagenomes</taxon>
    </lineage>
</organism>
<protein>
    <submittedName>
        <fullName evidence="3">Unannotated protein</fullName>
    </submittedName>
</protein>
<evidence type="ECO:0000256" key="1">
    <source>
        <dbReference type="SAM" id="Phobius"/>
    </source>
</evidence>
<name>A0A6J6YVE7_9ZZZZ</name>
<evidence type="ECO:0000313" key="3">
    <source>
        <dbReference type="EMBL" id="CAB4812273.1"/>
    </source>
</evidence>